<comment type="caution">
    <text evidence="9">The sequence shown here is derived from an EMBL/GenBank/DDBJ whole genome shotgun (WGS) entry which is preliminary data.</text>
</comment>
<dbReference type="GO" id="GO:0000105">
    <property type="term" value="P:L-histidine biosynthetic process"/>
    <property type="evidence" value="ECO:0007669"/>
    <property type="project" value="UniProtKB-UniRule"/>
</dbReference>
<dbReference type="CDD" id="cd11534">
    <property type="entry name" value="NTP-PPase_HisIE_like"/>
    <property type="match status" value="1"/>
</dbReference>
<comment type="similarity">
    <text evidence="8">Belongs to the PRA-PH family.</text>
</comment>
<organism evidence="9">
    <name type="scientific">Schlesneria paludicola</name>
    <dbReference type="NCBI Taxonomy" id="360056"/>
    <lineage>
        <taxon>Bacteria</taxon>
        <taxon>Pseudomonadati</taxon>
        <taxon>Planctomycetota</taxon>
        <taxon>Planctomycetia</taxon>
        <taxon>Planctomycetales</taxon>
        <taxon>Planctomycetaceae</taxon>
        <taxon>Schlesneria</taxon>
    </lineage>
</organism>
<dbReference type="GO" id="GO:0005524">
    <property type="term" value="F:ATP binding"/>
    <property type="evidence" value="ECO:0007669"/>
    <property type="project" value="UniProtKB-KW"/>
</dbReference>
<evidence type="ECO:0000313" key="9">
    <source>
        <dbReference type="EMBL" id="HGT38218.1"/>
    </source>
</evidence>
<dbReference type="HAMAP" id="MF_01020">
    <property type="entry name" value="HisE"/>
    <property type="match status" value="1"/>
</dbReference>
<evidence type="ECO:0000256" key="8">
    <source>
        <dbReference type="HAMAP-Rule" id="MF_01020"/>
    </source>
</evidence>
<dbReference type="Pfam" id="PF01503">
    <property type="entry name" value="PRA-PH"/>
    <property type="match status" value="1"/>
</dbReference>
<evidence type="ECO:0000256" key="7">
    <source>
        <dbReference type="ARBA" id="ARBA00023102"/>
    </source>
</evidence>
<dbReference type="UniPathway" id="UPA00031">
    <property type="reaction ID" value="UER00007"/>
</dbReference>
<dbReference type="NCBIfam" id="TIGR03188">
    <property type="entry name" value="histidine_hisI"/>
    <property type="match status" value="1"/>
</dbReference>
<keyword evidence="8" id="KW-0963">Cytoplasm</keyword>
<keyword evidence="5 8" id="KW-0378">Hydrolase</keyword>
<dbReference type="GO" id="GO:0004636">
    <property type="term" value="F:phosphoribosyl-ATP diphosphatase activity"/>
    <property type="evidence" value="ECO:0007669"/>
    <property type="project" value="UniProtKB-UniRule"/>
</dbReference>
<reference evidence="9" key="1">
    <citation type="journal article" date="2020" name="mSystems">
        <title>Genome- and Community-Level Interaction Insights into Carbon Utilization and Element Cycling Functions of Hydrothermarchaeota in Hydrothermal Sediment.</title>
        <authorList>
            <person name="Zhou Z."/>
            <person name="Liu Y."/>
            <person name="Xu W."/>
            <person name="Pan J."/>
            <person name="Luo Z.H."/>
            <person name="Li M."/>
        </authorList>
    </citation>
    <scope>NUCLEOTIDE SEQUENCE [LARGE SCALE GENOMIC DNA]</scope>
    <source>
        <strain evidence="9">SpSt-508</strain>
    </source>
</reference>
<keyword evidence="6 8" id="KW-0067">ATP-binding</keyword>
<evidence type="ECO:0000256" key="1">
    <source>
        <dbReference type="ARBA" id="ARBA00001460"/>
    </source>
</evidence>
<dbReference type="InterPro" id="IPR021130">
    <property type="entry name" value="PRib-ATP_PPHydrolase-like"/>
</dbReference>
<sequence>MNSAESIIARLSAVVHQRQRERPAGSYTTALFEAGHPTMAAKIIEEAYELIAAAGEAAEPHAAEVVHEAADLVYHLLVFLAACDCRWSDVERELERRFGVSGFSEKMQRNKEPS</sequence>
<dbReference type="PANTHER" id="PTHR42945:SF1">
    <property type="entry name" value="HISTIDINE BIOSYNTHESIS BIFUNCTIONAL PROTEIN HIS7"/>
    <property type="match status" value="1"/>
</dbReference>
<dbReference type="AlphaFoldDB" id="A0A7C4LKN5"/>
<protein>
    <recommendedName>
        <fullName evidence="8">Phosphoribosyl-ATP pyrophosphatase</fullName>
        <shortName evidence="8">PRA-PH</shortName>
        <ecNumber evidence="8">3.6.1.31</ecNumber>
    </recommendedName>
</protein>
<evidence type="ECO:0000256" key="5">
    <source>
        <dbReference type="ARBA" id="ARBA00022801"/>
    </source>
</evidence>
<keyword evidence="3 8" id="KW-0028">Amino-acid biosynthesis</keyword>
<evidence type="ECO:0000256" key="3">
    <source>
        <dbReference type="ARBA" id="ARBA00022605"/>
    </source>
</evidence>
<dbReference type="SUPFAM" id="SSF101386">
    <property type="entry name" value="all-alpha NTP pyrophosphatases"/>
    <property type="match status" value="1"/>
</dbReference>
<accession>A0A7C4LKN5</accession>
<dbReference type="EC" id="3.6.1.31" evidence="8"/>
<keyword evidence="7 8" id="KW-0368">Histidine biosynthesis</keyword>
<dbReference type="GO" id="GO:0005737">
    <property type="term" value="C:cytoplasm"/>
    <property type="evidence" value="ECO:0007669"/>
    <property type="project" value="UniProtKB-SubCell"/>
</dbReference>
<evidence type="ECO:0000256" key="4">
    <source>
        <dbReference type="ARBA" id="ARBA00022741"/>
    </source>
</evidence>
<evidence type="ECO:0000256" key="2">
    <source>
        <dbReference type="ARBA" id="ARBA00005204"/>
    </source>
</evidence>
<comment type="catalytic activity">
    <reaction evidence="1 8">
        <text>1-(5-phospho-beta-D-ribosyl)-ATP + H2O = 1-(5-phospho-beta-D-ribosyl)-5'-AMP + diphosphate + H(+)</text>
        <dbReference type="Rhea" id="RHEA:22828"/>
        <dbReference type="ChEBI" id="CHEBI:15377"/>
        <dbReference type="ChEBI" id="CHEBI:15378"/>
        <dbReference type="ChEBI" id="CHEBI:33019"/>
        <dbReference type="ChEBI" id="CHEBI:59457"/>
        <dbReference type="ChEBI" id="CHEBI:73183"/>
        <dbReference type="EC" id="3.6.1.31"/>
    </reaction>
</comment>
<dbReference type="Gene3D" id="1.10.287.1080">
    <property type="entry name" value="MazG-like"/>
    <property type="match status" value="1"/>
</dbReference>
<keyword evidence="4 8" id="KW-0547">Nucleotide-binding</keyword>
<comment type="subcellular location">
    <subcellularLocation>
        <location evidence="8">Cytoplasm</location>
    </subcellularLocation>
</comment>
<dbReference type="EMBL" id="DSVQ01000006">
    <property type="protein sequence ID" value="HGT38218.1"/>
    <property type="molecule type" value="Genomic_DNA"/>
</dbReference>
<dbReference type="InterPro" id="IPR008179">
    <property type="entry name" value="HisE"/>
</dbReference>
<gene>
    <name evidence="8 9" type="primary">hisE</name>
    <name evidence="9" type="ORF">ENS64_02975</name>
</gene>
<name>A0A7C4LKN5_9PLAN</name>
<proteinExistence type="inferred from homology"/>
<comment type="pathway">
    <text evidence="2 8">Amino-acid biosynthesis; L-histidine biosynthesis; L-histidine from 5-phospho-alpha-D-ribose 1-diphosphate: step 2/9.</text>
</comment>
<evidence type="ECO:0000256" key="6">
    <source>
        <dbReference type="ARBA" id="ARBA00022840"/>
    </source>
</evidence>
<dbReference type="PANTHER" id="PTHR42945">
    <property type="entry name" value="HISTIDINE BIOSYNTHESIS BIFUNCTIONAL PROTEIN"/>
    <property type="match status" value="1"/>
</dbReference>